<evidence type="ECO:0000313" key="2">
    <source>
        <dbReference type="Proteomes" id="UP000278775"/>
    </source>
</evidence>
<dbReference type="Proteomes" id="UP000278775">
    <property type="component" value="Unassembled WGS sequence"/>
</dbReference>
<name>A0A3M7TG26_9FLAO</name>
<gene>
    <name evidence="1" type="ORF">D1631_06430</name>
</gene>
<dbReference type="RefSeq" id="WP_122635728.1">
    <property type="nucleotide sequence ID" value="NZ_QWIU01000002.1"/>
</dbReference>
<dbReference type="EMBL" id="QWIU01000002">
    <property type="protein sequence ID" value="RNA61589.1"/>
    <property type="molecule type" value="Genomic_DNA"/>
</dbReference>
<dbReference type="AlphaFoldDB" id="A0A3M7TG26"/>
<reference evidence="1 2" key="1">
    <citation type="submission" date="2018-08" db="EMBL/GenBank/DDBJ databases">
        <title>Chryseobacterium nematophagum: a novel matrix digesting pathogen of nematodes.</title>
        <authorList>
            <person name="Page A."/>
            <person name="Roberts M."/>
            <person name="Felix M.-A."/>
            <person name="Weir W."/>
        </authorList>
    </citation>
    <scope>NUCLEOTIDE SEQUENCE [LARGE SCALE GENOMIC DNA]</scope>
    <source>
        <strain evidence="1 2">JUb129</strain>
    </source>
</reference>
<sequence>MIKSTINYKLIFRDILDQKYPEKRELCKPLLSKESLSTIDIIDLNKRIFGTVDEDTESFNQSHKAYSRPSVLYILDYQKKYKLNNSEVARHFKLSRHTLREWKKRYLV</sequence>
<protein>
    <submittedName>
        <fullName evidence="1">Helix-turn-helix domain-containing protein</fullName>
    </submittedName>
</protein>
<evidence type="ECO:0000313" key="1">
    <source>
        <dbReference type="EMBL" id="RNA61589.1"/>
    </source>
</evidence>
<organism evidence="1 2">
    <name type="scientific">Chryseobacterium nematophagum</name>
    <dbReference type="NCBI Taxonomy" id="2305228"/>
    <lineage>
        <taxon>Bacteria</taxon>
        <taxon>Pseudomonadati</taxon>
        <taxon>Bacteroidota</taxon>
        <taxon>Flavobacteriia</taxon>
        <taxon>Flavobacteriales</taxon>
        <taxon>Weeksellaceae</taxon>
        <taxon>Chryseobacterium group</taxon>
        <taxon>Chryseobacterium</taxon>
    </lineage>
</organism>
<proteinExistence type="predicted"/>
<accession>A0A3M7TG26</accession>
<comment type="caution">
    <text evidence="1">The sequence shown here is derived from an EMBL/GenBank/DDBJ whole genome shotgun (WGS) entry which is preliminary data.</text>
</comment>
<dbReference type="OrthoDB" id="1260127at2"/>